<dbReference type="GO" id="GO:0060271">
    <property type="term" value="P:cilium assembly"/>
    <property type="evidence" value="ECO:0007669"/>
    <property type="project" value="InterPro"/>
</dbReference>
<sequence length="991" mass="113345">MILFKSFLFHLLLLIPSSIVFAQTALYTAYQISFPYVTSCSNNQYYDTALLQCSPCPLNAIQKINDPTQCDCIDRTFYYGVNQGGGSLLCLPCNSTYIRSSDGFGCVTTNISCGLTWPESVKTESNLDGNLYTSITSSSSQPRIGNETCVQCQTGTWPDPAGQRCTPCASVTPRRERPTGNIRCCNASETLDGTCLLYVEDTSIGGFLYLNRFSTPTTSVFFQQHLRASFFLCRMNLNSANTRSSTRTLLSNATACQILANIATMQFFYGSDGYAYDYYDNYIWNPQSTPTVWTTDTNRTSIPFLTYPLTYYDEISASTYSWIPAKFTQNDLMRIKLAKYSVTGQFLGLVDAFDTHMQFCGGGYSDGRPAFTFGTVYKKSCTIRADVLWNSTLYETAFFDPYVVFTRNGSDYMISCPVVVLNYQLLTGTFPNRLADESSWIYHRRFFLVDRISGLTTNNELRNIHYAESIRILTTLTSGETYIQPPVIIVEYNELSSNDIGRGILVQVTFESQYRMDLNKHILDIWIAFGVLAVLGIILGFFRTISWYSRTGNITIDLLTIGKFSLYLCNILGTIFFIIMSGVSLWWLIFFKRQDAISLVMPTSAQQVTFTVLVVVGFILKTFDILHLIFRQASADIFFVDWEKPKAGYKNTVSIWRTYFVANEFQEIQAFRRINVTFQLFFVLFLLKVINLENIATMEAGVNLFPSIADYKPEYNGILRVGIAFSMWLATAVVQYLIYVIFYQRFIEDSILNFVDLCSVSNISVFIFTDNLYGYYIHGLSPHGITDVNMKEMIMNLERESNQMSGTRGLQAKSDEQTFIIQLTSKFRAEYNILISNYQNQQRRNVKNLLGEQEAELLMRSYRNLNEFLCAFITHSLPNDRYTIYRRSFLEKLLNHEFQNPASLTLSVNDQESRLFIDGEKNFTRSLFTGHENSLFIWNAATFLFIDYFAFNYVLAAIITYIFNFIAEKMRLSFGRRNLAAKTLIPKNFLI</sequence>
<dbReference type="InterPro" id="IPR019170">
    <property type="entry name" value="Meckelin"/>
</dbReference>
<name>A0A813SUW2_9BILA</name>
<proteinExistence type="predicted"/>
<dbReference type="Pfam" id="PF09773">
    <property type="entry name" value="Meckelin"/>
    <property type="match status" value="1"/>
</dbReference>
<dbReference type="PANTHER" id="PTHR21274:SF0">
    <property type="entry name" value="MECKELIN"/>
    <property type="match status" value="1"/>
</dbReference>
<dbReference type="GO" id="GO:0036038">
    <property type="term" value="C:MKS complex"/>
    <property type="evidence" value="ECO:0007669"/>
    <property type="project" value="InterPro"/>
</dbReference>
<evidence type="ECO:0000313" key="4">
    <source>
        <dbReference type="EMBL" id="CAF0916272.1"/>
    </source>
</evidence>
<keyword evidence="1" id="KW-0472">Membrane</keyword>
<dbReference type="PANTHER" id="PTHR21274">
    <property type="entry name" value="MECKELIN"/>
    <property type="match status" value="1"/>
</dbReference>
<feature type="transmembrane region" description="Helical" evidence="1">
    <location>
        <begin position="676"/>
        <end position="697"/>
    </location>
</feature>
<evidence type="ECO:0000313" key="3">
    <source>
        <dbReference type="EMBL" id="CAF0802776.1"/>
    </source>
</evidence>
<keyword evidence="2" id="KW-0732">Signal</keyword>
<dbReference type="Proteomes" id="UP000663870">
    <property type="component" value="Unassembled WGS sequence"/>
</dbReference>
<feature type="transmembrane region" description="Helical" evidence="1">
    <location>
        <begin position="936"/>
        <end position="967"/>
    </location>
</feature>
<evidence type="ECO:0008006" key="7">
    <source>
        <dbReference type="Google" id="ProtNLM"/>
    </source>
</evidence>
<keyword evidence="1" id="KW-0812">Transmembrane</keyword>
<accession>A0A813SUW2</accession>
<feature type="transmembrane region" description="Helical" evidence="1">
    <location>
        <begin position="525"/>
        <end position="545"/>
    </location>
</feature>
<evidence type="ECO:0000313" key="5">
    <source>
        <dbReference type="Proteomes" id="UP000663854"/>
    </source>
</evidence>
<keyword evidence="1" id="KW-1133">Transmembrane helix</keyword>
<feature type="transmembrane region" description="Helical" evidence="1">
    <location>
        <begin position="566"/>
        <end position="589"/>
    </location>
</feature>
<dbReference type="EMBL" id="CAJNOL010000184">
    <property type="protein sequence ID" value="CAF0916272.1"/>
    <property type="molecule type" value="Genomic_DNA"/>
</dbReference>
<reference evidence="3" key="1">
    <citation type="submission" date="2021-02" db="EMBL/GenBank/DDBJ databases">
        <authorList>
            <person name="Nowell W R."/>
        </authorList>
    </citation>
    <scope>NUCLEOTIDE SEQUENCE</scope>
</reference>
<feature type="transmembrane region" description="Helical" evidence="1">
    <location>
        <begin position="609"/>
        <end position="630"/>
    </location>
</feature>
<comment type="caution">
    <text evidence="3">The sequence shown here is derived from an EMBL/GenBank/DDBJ whole genome shotgun (WGS) entry which is preliminary data.</text>
</comment>
<dbReference type="AlphaFoldDB" id="A0A813SUW2"/>
<feature type="chain" id="PRO_5036222968" description="Meckelin" evidence="2">
    <location>
        <begin position="23"/>
        <end position="991"/>
    </location>
</feature>
<evidence type="ECO:0000256" key="1">
    <source>
        <dbReference type="SAM" id="Phobius"/>
    </source>
</evidence>
<dbReference type="EMBL" id="CAJNOH010000044">
    <property type="protein sequence ID" value="CAF0802776.1"/>
    <property type="molecule type" value="Genomic_DNA"/>
</dbReference>
<organism evidence="3 5">
    <name type="scientific">Rotaria sordida</name>
    <dbReference type="NCBI Taxonomy" id="392033"/>
    <lineage>
        <taxon>Eukaryota</taxon>
        <taxon>Metazoa</taxon>
        <taxon>Spiralia</taxon>
        <taxon>Gnathifera</taxon>
        <taxon>Rotifera</taxon>
        <taxon>Eurotatoria</taxon>
        <taxon>Bdelloidea</taxon>
        <taxon>Philodinida</taxon>
        <taxon>Philodinidae</taxon>
        <taxon>Rotaria</taxon>
    </lineage>
</organism>
<gene>
    <name evidence="4" type="ORF">JXQ802_LOCUS9889</name>
    <name evidence="3" type="ORF">PYM288_LOCUS4696</name>
</gene>
<dbReference type="Proteomes" id="UP000663854">
    <property type="component" value="Unassembled WGS sequence"/>
</dbReference>
<evidence type="ECO:0000313" key="6">
    <source>
        <dbReference type="Proteomes" id="UP000663870"/>
    </source>
</evidence>
<feature type="transmembrane region" description="Helical" evidence="1">
    <location>
        <begin position="754"/>
        <end position="776"/>
    </location>
</feature>
<evidence type="ECO:0000256" key="2">
    <source>
        <dbReference type="SAM" id="SignalP"/>
    </source>
</evidence>
<keyword evidence="6" id="KW-1185">Reference proteome</keyword>
<protein>
    <recommendedName>
        <fullName evidence="7">Meckelin</fullName>
    </recommendedName>
</protein>
<feature type="signal peptide" evidence="2">
    <location>
        <begin position="1"/>
        <end position="22"/>
    </location>
</feature>
<feature type="transmembrane region" description="Helical" evidence="1">
    <location>
        <begin position="717"/>
        <end position="742"/>
    </location>
</feature>